<name>A0A2U8GW66_9RHOO</name>
<dbReference type="Proteomes" id="UP000244930">
    <property type="component" value="Chromosome"/>
</dbReference>
<dbReference type="InterPro" id="IPR001789">
    <property type="entry name" value="Sig_transdc_resp-reg_receiver"/>
</dbReference>
<dbReference type="Pfam" id="PF00072">
    <property type="entry name" value="Response_reg"/>
    <property type="match status" value="1"/>
</dbReference>
<gene>
    <name evidence="3" type="ORF">CEW83_04860</name>
</gene>
<dbReference type="CDD" id="cd17557">
    <property type="entry name" value="REC_Rcp-like"/>
    <property type="match status" value="1"/>
</dbReference>
<dbReference type="InterPro" id="IPR011006">
    <property type="entry name" value="CheY-like_superfamily"/>
</dbReference>
<evidence type="ECO:0000313" key="4">
    <source>
        <dbReference type="Proteomes" id="UP000244930"/>
    </source>
</evidence>
<keyword evidence="1" id="KW-0597">Phosphoprotein</keyword>
<dbReference type="GO" id="GO:0000160">
    <property type="term" value="P:phosphorelay signal transduction system"/>
    <property type="evidence" value="ECO:0007669"/>
    <property type="project" value="InterPro"/>
</dbReference>
<dbReference type="Gene3D" id="3.40.50.2300">
    <property type="match status" value="1"/>
</dbReference>
<dbReference type="SMART" id="SM00448">
    <property type="entry name" value="REC"/>
    <property type="match status" value="1"/>
</dbReference>
<evidence type="ECO:0000256" key="1">
    <source>
        <dbReference type="PROSITE-ProRule" id="PRU00169"/>
    </source>
</evidence>
<feature type="domain" description="Response regulatory" evidence="2">
    <location>
        <begin position="6"/>
        <end position="134"/>
    </location>
</feature>
<sequence>MAMDRPILLIEDNPDDEALTLRAFTKNRITNPVVVARDGVEAIDYLTGTGSHQGRDMTVMPVLILLDLKLPRIDGLEVLRRIRAEEHTAMLPVVVLTTSREIQDIQQAYRLGANSYIRKPVDYERFIHAVSQIALYWLTLNETPESAANSPY</sequence>
<dbReference type="SUPFAM" id="SSF52172">
    <property type="entry name" value="CheY-like"/>
    <property type="match status" value="1"/>
</dbReference>
<dbReference type="InterPro" id="IPR052893">
    <property type="entry name" value="TCS_response_regulator"/>
</dbReference>
<dbReference type="KEGG" id="acom:CEW83_04860"/>
<proteinExistence type="predicted"/>
<evidence type="ECO:0000259" key="2">
    <source>
        <dbReference type="PROSITE" id="PS50110"/>
    </source>
</evidence>
<dbReference type="EMBL" id="CP022187">
    <property type="protein sequence ID" value="AWI77513.1"/>
    <property type="molecule type" value="Genomic_DNA"/>
</dbReference>
<organism evidence="3 4">
    <name type="scientific">Parazoarcus communis</name>
    <dbReference type="NCBI Taxonomy" id="41977"/>
    <lineage>
        <taxon>Bacteria</taxon>
        <taxon>Pseudomonadati</taxon>
        <taxon>Pseudomonadota</taxon>
        <taxon>Betaproteobacteria</taxon>
        <taxon>Rhodocyclales</taxon>
        <taxon>Zoogloeaceae</taxon>
        <taxon>Parazoarcus</taxon>
    </lineage>
</organism>
<keyword evidence="4" id="KW-1185">Reference proteome</keyword>
<reference evidence="3 4" key="1">
    <citation type="submission" date="2017-06" db="EMBL/GenBank/DDBJ databases">
        <title>Azoarcus.</title>
        <authorList>
            <person name="Woo J.-H."/>
            <person name="Kim H.-S."/>
        </authorList>
    </citation>
    <scope>NUCLEOTIDE SEQUENCE [LARGE SCALE GENOMIC DNA]</scope>
    <source>
        <strain evidence="3 4">TSPY31</strain>
    </source>
</reference>
<accession>A0A2U8GW66</accession>
<dbReference type="RefSeq" id="WP_108951211.1">
    <property type="nucleotide sequence ID" value="NZ_CP022187.1"/>
</dbReference>
<feature type="modified residue" description="4-aspartylphosphate" evidence="1">
    <location>
        <position position="67"/>
    </location>
</feature>
<protein>
    <submittedName>
        <fullName evidence="3">Two-component system response regulator</fullName>
    </submittedName>
</protein>
<dbReference type="AlphaFoldDB" id="A0A2U8GW66"/>
<dbReference type="PANTHER" id="PTHR44520">
    <property type="entry name" value="RESPONSE REGULATOR RCP1-RELATED"/>
    <property type="match status" value="1"/>
</dbReference>
<evidence type="ECO:0000313" key="3">
    <source>
        <dbReference type="EMBL" id="AWI77513.1"/>
    </source>
</evidence>
<dbReference type="PANTHER" id="PTHR44520:SF1">
    <property type="entry name" value="TWO-COMPONENT SYSTEM REGULATORY PROTEIN"/>
    <property type="match status" value="1"/>
</dbReference>
<dbReference type="PROSITE" id="PS50110">
    <property type="entry name" value="RESPONSE_REGULATORY"/>
    <property type="match status" value="1"/>
</dbReference>